<organism evidence="6 7">
    <name type="scientific">Gallibacterium genomosp. 3</name>
    <dbReference type="NCBI Taxonomy" id="505345"/>
    <lineage>
        <taxon>Bacteria</taxon>
        <taxon>Pseudomonadati</taxon>
        <taxon>Pseudomonadota</taxon>
        <taxon>Gammaproteobacteria</taxon>
        <taxon>Pasteurellales</taxon>
        <taxon>Pasteurellaceae</taxon>
        <taxon>Gallibacterium</taxon>
    </lineage>
</organism>
<dbReference type="Proteomes" id="UP000092626">
    <property type="component" value="Unassembled WGS sequence"/>
</dbReference>
<feature type="signal peptide" evidence="5">
    <location>
        <begin position="1"/>
        <end position="22"/>
    </location>
</feature>
<dbReference type="InterPro" id="IPR008966">
    <property type="entry name" value="Adhesion_dom_sf"/>
</dbReference>
<dbReference type="PANTHER" id="PTHR33420:SF3">
    <property type="entry name" value="FIMBRIAL SUBUNIT ELFA"/>
    <property type="match status" value="1"/>
</dbReference>
<reference evidence="6 7" key="1">
    <citation type="submission" date="2014-11" db="EMBL/GenBank/DDBJ databases">
        <title>Pan-genome of Gallibacterium spp.</title>
        <authorList>
            <person name="Kudirkiene E."/>
            <person name="Bojesen A.M."/>
        </authorList>
    </citation>
    <scope>NUCLEOTIDE SEQUENCE [LARGE SCALE GENOMIC DNA]</scope>
    <source>
        <strain evidence="6 7">59/S3/89</strain>
    </source>
</reference>
<dbReference type="PANTHER" id="PTHR33420">
    <property type="entry name" value="FIMBRIAL SUBUNIT ELFA-RELATED"/>
    <property type="match status" value="1"/>
</dbReference>
<evidence type="ECO:0008006" key="8">
    <source>
        <dbReference type="Google" id="ProtNLM"/>
    </source>
</evidence>
<dbReference type="AlphaFoldDB" id="A0A1A7PU19"/>
<evidence type="ECO:0000256" key="3">
    <source>
        <dbReference type="ARBA" id="ARBA00022729"/>
    </source>
</evidence>
<feature type="chain" id="PRO_5008359360" description="Fimbrial-type adhesion domain-containing protein" evidence="5">
    <location>
        <begin position="23"/>
        <end position="176"/>
    </location>
</feature>
<name>A0A1A7PU19_9PAST</name>
<proteinExistence type="inferred from homology"/>
<comment type="similarity">
    <text evidence="2">Belongs to the fimbrial protein family.</text>
</comment>
<dbReference type="RefSeq" id="WP_065236655.1">
    <property type="nucleotide sequence ID" value="NZ_JTJR01000008.1"/>
</dbReference>
<dbReference type="Pfam" id="PF16970">
    <property type="entry name" value="FimA"/>
    <property type="match status" value="1"/>
</dbReference>
<dbReference type="InterPro" id="IPR036937">
    <property type="entry name" value="Adhesion_dom_fimbrial_sf"/>
</dbReference>
<dbReference type="STRING" id="505345.QV06_01660"/>
<evidence type="ECO:0000256" key="1">
    <source>
        <dbReference type="ARBA" id="ARBA00004561"/>
    </source>
</evidence>
<dbReference type="GO" id="GO:0043709">
    <property type="term" value="P:cell adhesion involved in single-species biofilm formation"/>
    <property type="evidence" value="ECO:0007669"/>
    <property type="project" value="TreeGrafter"/>
</dbReference>
<evidence type="ECO:0000256" key="4">
    <source>
        <dbReference type="ARBA" id="ARBA00023263"/>
    </source>
</evidence>
<protein>
    <recommendedName>
        <fullName evidence="8">Fimbrial-type adhesion domain-containing protein</fullName>
    </recommendedName>
</protein>
<keyword evidence="3 5" id="KW-0732">Signal</keyword>
<evidence type="ECO:0000313" key="6">
    <source>
        <dbReference type="EMBL" id="OBX05544.1"/>
    </source>
</evidence>
<accession>A0A1A7PU19</accession>
<dbReference type="EMBL" id="JTJR01000008">
    <property type="protein sequence ID" value="OBX05544.1"/>
    <property type="molecule type" value="Genomic_DNA"/>
</dbReference>
<dbReference type="Gene3D" id="2.60.40.1090">
    <property type="entry name" value="Fimbrial-type adhesion domain"/>
    <property type="match status" value="1"/>
</dbReference>
<sequence length="176" mass="18457">MKKLALATLMGAVLAVSQGANAKDGTVNFTGEIKDNTCTVHTNSKNLTVQLPSVNKLALDAANKTAGLTLFSIQLDSCDNVSAKAYFEPTPGKVDFTSGRVINTNTTTGGTVEIELLDSDGTTALSLAENAPNQNSQYQTITSANNKLRYFARYHAKGTAVAGAVAGSVDYTIAYQ</sequence>
<dbReference type="SUPFAM" id="SSF49401">
    <property type="entry name" value="Bacterial adhesins"/>
    <property type="match status" value="1"/>
</dbReference>
<evidence type="ECO:0000256" key="5">
    <source>
        <dbReference type="SAM" id="SignalP"/>
    </source>
</evidence>
<keyword evidence="4" id="KW-0281">Fimbrium</keyword>
<comment type="subcellular location">
    <subcellularLocation>
        <location evidence="1">Fimbrium</location>
    </subcellularLocation>
</comment>
<comment type="caution">
    <text evidence="6">The sequence shown here is derived from an EMBL/GenBank/DDBJ whole genome shotgun (WGS) entry which is preliminary data.</text>
</comment>
<dbReference type="InterPro" id="IPR050263">
    <property type="entry name" value="Bact_Fimbrial_Adh_Pro"/>
</dbReference>
<gene>
    <name evidence="6" type="ORF">QV06_01660</name>
</gene>
<dbReference type="InterPro" id="IPR039458">
    <property type="entry name" value="FimA-like"/>
</dbReference>
<dbReference type="GO" id="GO:0009289">
    <property type="term" value="C:pilus"/>
    <property type="evidence" value="ECO:0007669"/>
    <property type="project" value="UniProtKB-SubCell"/>
</dbReference>
<evidence type="ECO:0000313" key="7">
    <source>
        <dbReference type="Proteomes" id="UP000092626"/>
    </source>
</evidence>
<evidence type="ECO:0000256" key="2">
    <source>
        <dbReference type="ARBA" id="ARBA00006671"/>
    </source>
</evidence>